<dbReference type="GO" id="GO:0003735">
    <property type="term" value="F:structural constituent of ribosome"/>
    <property type="evidence" value="ECO:0007669"/>
    <property type="project" value="InterPro"/>
</dbReference>
<reference evidence="7 8" key="1">
    <citation type="journal article" date="2013" name="PLoS ONE">
        <title>Cultivation and Complete Genome Sequencing of Gloeobacter kilaueensis sp. nov., from a Lava Cave in Kilauea Caldera, Hawai'i.</title>
        <authorList>
            <person name="Saw J.H."/>
            <person name="Schatz M."/>
            <person name="Brown M.V."/>
            <person name="Kunkel D.D."/>
            <person name="Foster J.S."/>
            <person name="Shick H."/>
            <person name="Christensen S."/>
            <person name="Hou S."/>
            <person name="Wan X."/>
            <person name="Donachie S.P."/>
        </authorList>
    </citation>
    <scope>NUCLEOTIDE SEQUENCE [LARGE SCALE GENOMIC DNA]</scope>
    <source>
        <strain evidence="8">JS</strain>
    </source>
</reference>
<evidence type="ECO:0000256" key="2">
    <source>
        <dbReference type="ARBA" id="ARBA00022980"/>
    </source>
</evidence>
<evidence type="ECO:0000256" key="6">
    <source>
        <dbReference type="SAM" id="MobiDB-lite"/>
    </source>
</evidence>
<dbReference type="GO" id="GO:0015934">
    <property type="term" value="C:large ribosomal subunit"/>
    <property type="evidence" value="ECO:0007669"/>
    <property type="project" value="InterPro"/>
</dbReference>
<protein>
    <recommendedName>
        <fullName evidence="4 5">Large ribosomal subunit protein bL32</fullName>
    </recommendedName>
</protein>
<keyword evidence="8" id="KW-1185">Reference proteome</keyword>
<feature type="region of interest" description="Disordered" evidence="6">
    <location>
        <begin position="1"/>
        <end position="27"/>
    </location>
</feature>
<name>U5QDQ7_GLOK1</name>
<dbReference type="eggNOG" id="COG0333">
    <property type="taxonomic scope" value="Bacteria"/>
</dbReference>
<comment type="similarity">
    <text evidence="1 5">Belongs to the bacterial ribosomal protein bL32 family.</text>
</comment>
<dbReference type="InterPro" id="IPR011332">
    <property type="entry name" value="Ribosomal_zn-bd"/>
</dbReference>
<feature type="region of interest" description="Disordered" evidence="6">
    <location>
        <begin position="41"/>
        <end position="61"/>
    </location>
</feature>
<dbReference type="InterPro" id="IPR002677">
    <property type="entry name" value="Ribosomal_bL32"/>
</dbReference>
<dbReference type="Proteomes" id="UP000017396">
    <property type="component" value="Chromosome"/>
</dbReference>
<gene>
    <name evidence="5 7" type="primary">rpmF</name>
    <name evidence="5" type="synonym">rpl32</name>
    <name evidence="7" type="ORF">GKIL_0747</name>
</gene>
<dbReference type="HAMAP" id="MF_00340">
    <property type="entry name" value="Ribosomal_bL32"/>
    <property type="match status" value="1"/>
</dbReference>
<dbReference type="PATRIC" id="fig|1183438.3.peg.741"/>
<dbReference type="OrthoDB" id="541730at2"/>
<dbReference type="AlphaFoldDB" id="U5QDQ7"/>
<dbReference type="PANTHER" id="PTHR36083:SF1">
    <property type="entry name" value="LARGE RIBOSOMAL SUBUNIT PROTEIN BL32C"/>
    <property type="match status" value="1"/>
</dbReference>
<dbReference type="Pfam" id="PF01783">
    <property type="entry name" value="Ribosomal_L32p"/>
    <property type="match status" value="1"/>
</dbReference>
<dbReference type="PANTHER" id="PTHR36083">
    <property type="entry name" value="50S RIBOSOMAL PROTEIN L32, CHLOROPLASTIC"/>
    <property type="match status" value="1"/>
</dbReference>
<evidence type="ECO:0000313" key="8">
    <source>
        <dbReference type="Proteomes" id="UP000017396"/>
    </source>
</evidence>
<evidence type="ECO:0000256" key="5">
    <source>
        <dbReference type="HAMAP-Rule" id="MF_00340"/>
    </source>
</evidence>
<keyword evidence="2 5" id="KW-0689">Ribosomal protein</keyword>
<dbReference type="EMBL" id="CP003587">
    <property type="protein sequence ID" value="AGY56993.1"/>
    <property type="molecule type" value="Genomic_DNA"/>
</dbReference>
<evidence type="ECO:0000256" key="4">
    <source>
        <dbReference type="ARBA" id="ARBA00035178"/>
    </source>
</evidence>
<accession>U5QDQ7</accession>
<evidence type="ECO:0000256" key="1">
    <source>
        <dbReference type="ARBA" id="ARBA00008560"/>
    </source>
</evidence>
<proteinExistence type="inferred from homology"/>
<sequence>MAQPKKKTSNAKRDQRRAVWKRKAHTQAQKALALGKSILSGNNTSFIYPQPDADEEEQAEE</sequence>
<feature type="compositionally biased region" description="Acidic residues" evidence="6">
    <location>
        <begin position="52"/>
        <end position="61"/>
    </location>
</feature>
<dbReference type="SUPFAM" id="SSF57829">
    <property type="entry name" value="Zn-binding ribosomal proteins"/>
    <property type="match status" value="1"/>
</dbReference>
<evidence type="ECO:0000256" key="3">
    <source>
        <dbReference type="ARBA" id="ARBA00023274"/>
    </source>
</evidence>
<dbReference type="STRING" id="1183438.GKIL_0747"/>
<dbReference type="GO" id="GO:0006412">
    <property type="term" value="P:translation"/>
    <property type="evidence" value="ECO:0007669"/>
    <property type="project" value="UniProtKB-UniRule"/>
</dbReference>
<dbReference type="KEGG" id="glj:GKIL_0747"/>
<dbReference type="RefSeq" id="WP_023172040.1">
    <property type="nucleotide sequence ID" value="NC_022600.1"/>
</dbReference>
<organism evidence="7 8">
    <name type="scientific">Gloeobacter kilaueensis (strain ATCC BAA-2537 / CCAP 1431/1 / ULC 316 / JS1)</name>
    <dbReference type="NCBI Taxonomy" id="1183438"/>
    <lineage>
        <taxon>Bacteria</taxon>
        <taxon>Bacillati</taxon>
        <taxon>Cyanobacteriota</taxon>
        <taxon>Cyanophyceae</taxon>
        <taxon>Gloeobacterales</taxon>
        <taxon>Gloeobacteraceae</taxon>
        <taxon>Gloeobacter</taxon>
    </lineage>
</organism>
<dbReference type="InterPro" id="IPR044958">
    <property type="entry name" value="Ribosomal_bL32_plant/cyanobact"/>
</dbReference>
<evidence type="ECO:0000313" key="7">
    <source>
        <dbReference type="EMBL" id="AGY56993.1"/>
    </source>
</evidence>
<dbReference type="HOGENOM" id="CLU_199882_0_0_3"/>
<keyword evidence="3 5" id="KW-0687">Ribonucleoprotein</keyword>
<feature type="compositionally biased region" description="Basic residues" evidence="6">
    <location>
        <begin position="1"/>
        <end position="10"/>
    </location>
</feature>